<comment type="caution">
    <text evidence="1">The sequence shown here is derived from an EMBL/GenBank/DDBJ whole genome shotgun (WGS) entry which is preliminary data.</text>
</comment>
<gene>
    <name evidence="1" type="ORF">J0S82_001594</name>
</gene>
<dbReference type="OrthoDB" id="9428461at2759"/>
<proteinExistence type="predicted"/>
<sequence>MVLLAQMSKSLALVQSRGRAGKTWKFSSCVMTLAFSSQTFFMGLSGPVSCVSIFSSSTELSPFFRLEGFLEKRMSSKGYSFSRYLSAWRNSVDLLCLPGFTEIQMARETLWMPVTRNSCSLKLLLTCTLVLYLTLGYRTMGEWGLTQRGVGLQAARPVIARGTLRLLTFCAG</sequence>
<dbReference type="Proteomes" id="UP000700334">
    <property type="component" value="Unassembled WGS sequence"/>
</dbReference>
<dbReference type="AlphaFoldDB" id="A0A8J5ZWP7"/>
<evidence type="ECO:0000313" key="2">
    <source>
        <dbReference type="Proteomes" id="UP000700334"/>
    </source>
</evidence>
<accession>A0A8J5ZWP7</accession>
<reference evidence="1" key="1">
    <citation type="journal article" date="2021" name="Evol. Appl.">
        <title>The genome of the Pyrenean desman and the effects of bottlenecks and inbreeding on the genomic landscape of an endangered species.</title>
        <authorList>
            <person name="Escoda L."/>
            <person name="Castresana J."/>
        </authorList>
    </citation>
    <scope>NUCLEOTIDE SEQUENCE</scope>
    <source>
        <strain evidence="1">IBE-C5619</strain>
    </source>
</reference>
<name>A0A8J5ZWP7_GALPY</name>
<keyword evidence="2" id="KW-1185">Reference proteome</keyword>
<protein>
    <submittedName>
        <fullName evidence="1">Uncharacterized protein</fullName>
    </submittedName>
</protein>
<organism evidence="1 2">
    <name type="scientific">Galemys pyrenaicus</name>
    <name type="common">Iberian desman</name>
    <name type="synonym">Pyrenean desman</name>
    <dbReference type="NCBI Taxonomy" id="202257"/>
    <lineage>
        <taxon>Eukaryota</taxon>
        <taxon>Metazoa</taxon>
        <taxon>Chordata</taxon>
        <taxon>Craniata</taxon>
        <taxon>Vertebrata</taxon>
        <taxon>Euteleostomi</taxon>
        <taxon>Mammalia</taxon>
        <taxon>Eutheria</taxon>
        <taxon>Laurasiatheria</taxon>
        <taxon>Eulipotyphla</taxon>
        <taxon>Talpidae</taxon>
        <taxon>Galemys</taxon>
    </lineage>
</organism>
<evidence type="ECO:0000313" key="1">
    <source>
        <dbReference type="EMBL" id="KAG8508092.1"/>
    </source>
</evidence>
<dbReference type="EMBL" id="JAGFMF010012069">
    <property type="protein sequence ID" value="KAG8508092.1"/>
    <property type="molecule type" value="Genomic_DNA"/>
</dbReference>